<dbReference type="AlphaFoldDB" id="A0A916XD88"/>
<reference evidence="1" key="2">
    <citation type="submission" date="2020-09" db="EMBL/GenBank/DDBJ databases">
        <authorList>
            <person name="Sun Q."/>
            <person name="Zhou Y."/>
        </authorList>
    </citation>
    <scope>NUCLEOTIDE SEQUENCE</scope>
    <source>
        <strain evidence="1">CGMCC 1.10998</strain>
    </source>
</reference>
<dbReference type="EMBL" id="BMED01000001">
    <property type="protein sequence ID" value="GGC63197.1"/>
    <property type="molecule type" value="Genomic_DNA"/>
</dbReference>
<evidence type="ECO:0000313" key="1">
    <source>
        <dbReference type="EMBL" id="GGC63197.1"/>
    </source>
</evidence>
<accession>A0A916XD88</accession>
<protein>
    <submittedName>
        <fullName evidence="1">Uncharacterized protein</fullName>
    </submittedName>
</protein>
<gene>
    <name evidence="1" type="ORF">GCM10011396_07680</name>
</gene>
<proteinExistence type="predicted"/>
<evidence type="ECO:0000313" key="2">
    <source>
        <dbReference type="Proteomes" id="UP000637423"/>
    </source>
</evidence>
<organism evidence="1 2">
    <name type="scientific">Undibacterium terreum</name>
    <dbReference type="NCBI Taxonomy" id="1224302"/>
    <lineage>
        <taxon>Bacteria</taxon>
        <taxon>Pseudomonadati</taxon>
        <taxon>Pseudomonadota</taxon>
        <taxon>Betaproteobacteria</taxon>
        <taxon>Burkholderiales</taxon>
        <taxon>Oxalobacteraceae</taxon>
        <taxon>Undibacterium</taxon>
    </lineage>
</organism>
<keyword evidence="2" id="KW-1185">Reference proteome</keyword>
<sequence>MATIDAQRHLMITSAVMQRPDAPVDVTIHLWERLAAELIQIIGEGGFQSLYTRSLHLAGKTYPWLAVNQPPQNTESRFSSLRMDLEGQQAKTCCEASIALLATFIDILSLLIGEQLTTGILRSAWGDDAMKTVAKEFPQ</sequence>
<dbReference type="Proteomes" id="UP000637423">
    <property type="component" value="Unassembled WGS sequence"/>
</dbReference>
<comment type="caution">
    <text evidence="1">The sequence shown here is derived from an EMBL/GenBank/DDBJ whole genome shotgun (WGS) entry which is preliminary data.</text>
</comment>
<reference evidence="1" key="1">
    <citation type="journal article" date="2014" name="Int. J. Syst. Evol. Microbiol.">
        <title>Complete genome sequence of Corynebacterium casei LMG S-19264T (=DSM 44701T), isolated from a smear-ripened cheese.</title>
        <authorList>
            <consortium name="US DOE Joint Genome Institute (JGI-PGF)"/>
            <person name="Walter F."/>
            <person name="Albersmeier A."/>
            <person name="Kalinowski J."/>
            <person name="Ruckert C."/>
        </authorList>
    </citation>
    <scope>NUCLEOTIDE SEQUENCE</scope>
    <source>
        <strain evidence="1">CGMCC 1.10998</strain>
    </source>
</reference>
<name>A0A916XD88_9BURK</name>
<dbReference type="RefSeq" id="WP_188564635.1">
    <property type="nucleotide sequence ID" value="NZ_BMED01000001.1"/>
</dbReference>